<accession>A0ABS7AAL2</accession>
<feature type="chain" id="PRO_5045567986" evidence="1">
    <location>
        <begin position="23"/>
        <end position="132"/>
    </location>
</feature>
<evidence type="ECO:0000256" key="1">
    <source>
        <dbReference type="SAM" id="SignalP"/>
    </source>
</evidence>
<feature type="signal peptide" evidence="1">
    <location>
        <begin position="1"/>
        <end position="22"/>
    </location>
</feature>
<evidence type="ECO:0000313" key="3">
    <source>
        <dbReference type="Proteomes" id="UP001196565"/>
    </source>
</evidence>
<keyword evidence="3" id="KW-1185">Reference proteome</keyword>
<evidence type="ECO:0000313" key="2">
    <source>
        <dbReference type="EMBL" id="MBW6399306.1"/>
    </source>
</evidence>
<comment type="caution">
    <text evidence="2">The sequence shown here is derived from an EMBL/GenBank/DDBJ whole genome shotgun (WGS) entry which is preliminary data.</text>
</comment>
<dbReference type="EMBL" id="JAHYBZ010000005">
    <property type="protein sequence ID" value="MBW6399306.1"/>
    <property type="molecule type" value="Genomic_DNA"/>
</dbReference>
<name>A0ABS7AAL2_9PROT</name>
<proteinExistence type="predicted"/>
<gene>
    <name evidence="2" type="ORF">KPL78_15705</name>
</gene>
<organism evidence="2 3">
    <name type="scientific">Roseomonas alba</name>
    <dbReference type="NCBI Taxonomy" id="2846776"/>
    <lineage>
        <taxon>Bacteria</taxon>
        <taxon>Pseudomonadati</taxon>
        <taxon>Pseudomonadota</taxon>
        <taxon>Alphaproteobacteria</taxon>
        <taxon>Acetobacterales</taxon>
        <taxon>Roseomonadaceae</taxon>
        <taxon>Roseomonas</taxon>
    </lineage>
</organism>
<reference evidence="2 3" key="1">
    <citation type="submission" date="2021-07" db="EMBL/GenBank/DDBJ databases">
        <authorList>
            <person name="So Y."/>
        </authorList>
    </citation>
    <scope>NUCLEOTIDE SEQUENCE [LARGE SCALE GENOMIC DNA]</scope>
    <source>
        <strain evidence="2 3">HJA6</strain>
    </source>
</reference>
<protein>
    <submittedName>
        <fullName evidence="2">Uncharacterized protein</fullName>
    </submittedName>
</protein>
<keyword evidence="1" id="KW-0732">Signal</keyword>
<dbReference type="Proteomes" id="UP001196565">
    <property type="component" value="Unassembled WGS sequence"/>
</dbReference>
<dbReference type="RefSeq" id="WP_219763916.1">
    <property type="nucleotide sequence ID" value="NZ_JAHYBZ010000005.1"/>
</dbReference>
<sequence length="132" mass="13824">MQTRRSLLTTTLVLALPAMALAHGPSRGPNGGQMQDIGSHHGELLAQDGRLTFFLFDGNDRPLTVNGATATAIVLGGGRQQTVTFAPRPDGAALVASGEFRAEPGLRVVVQLTPAAGQPRVQARFTPVDATR</sequence>